<evidence type="ECO:0000259" key="10">
    <source>
        <dbReference type="Pfam" id="PF01756"/>
    </source>
</evidence>
<dbReference type="PANTHER" id="PTHR10909:SF223">
    <property type="entry name" value="ACYL-COENZYME A OXIDASE"/>
    <property type="match status" value="1"/>
</dbReference>
<dbReference type="Proteomes" id="UP000015103">
    <property type="component" value="Unassembled WGS sequence"/>
</dbReference>
<comment type="similarity">
    <text evidence="3">Belongs to the acyl-CoA oxidase family.</text>
</comment>
<organism evidence="12 13">
    <name type="scientific">Rhodnius prolixus</name>
    <name type="common">Triatomid bug</name>
    <dbReference type="NCBI Taxonomy" id="13249"/>
    <lineage>
        <taxon>Eukaryota</taxon>
        <taxon>Metazoa</taxon>
        <taxon>Ecdysozoa</taxon>
        <taxon>Arthropoda</taxon>
        <taxon>Hexapoda</taxon>
        <taxon>Insecta</taxon>
        <taxon>Pterygota</taxon>
        <taxon>Neoptera</taxon>
        <taxon>Paraneoptera</taxon>
        <taxon>Hemiptera</taxon>
        <taxon>Heteroptera</taxon>
        <taxon>Panheteroptera</taxon>
        <taxon>Cimicomorpha</taxon>
        <taxon>Reduviidae</taxon>
        <taxon>Triatominae</taxon>
        <taxon>Rhodnius</taxon>
    </lineage>
</organism>
<evidence type="ECO:0000256" key="3">
    <source>
        <dbReference type="ARBA" id="ARBA00006288"/>
    </source>
</evidence>
<keyword evidence="8" id="KW-0443">Lipid metabolism</keyword>
<evidence type="ECO:0000313" key="13">
    <source>
        <dbReference type="Proteomes" id="UP000015103"/>
    </source>
</evidence>
<dbReference type="InterPro" id="IPR009100">
    <property type="entry name" value="AcylCoA_DH/oxidase_NM_dom_sf"/>
</dbReference>
<dbReference type="AlphaFoldDB" id="T1HBE6"/>
<dbReference type="InterPro" id="IPR046373">
    <property type="entry name" value="Acyl-CoA_Oxase/DH_mid-dom_sf"/>
</dbReference>
<dbReference type="InterPro" id="IPR036250">
    <property type="entry name" value="AcylCo_DH-like_C"/>
</dbReference>
<dbReference type="HOGENOM" id="CLU_014629_4_2_1"/>
<feature type="domain" description="Acyl-CoA oxidase C-terminal" evidence="10">
    <location>
        <begin position="365"/>
        <end position="510"/>
    </location>
</feature>
<comment type="subcellular location">
    <subcellularLocation>
        <location evidence="2">Peroxisome</location>
    </subcellularLocation>
</comment>
<dbReference type="eggNOG" id="KOG0135">
    <property type="taxonomic scope" value="Eukaryota"/>
</dbReference>
<evidence type="ECO:0000256" key="6">
    <source>
        <dbReference type="ARBA" id="ARBA00022832"/>
    </source>
</evidence>
<dbReference type="InterPro" id="IPR002655">
    <property type="entry name" value="Acyl-CoA_oxidase_C"/>
</dbReference>
<keyword evidence="6" id="KW-0276">Fatty acid metabolism</keyword>
<evidence type="ECO:0008006" key="14">
    <source>
        <dbReference type="Google" id="ProtNLM"/>
    </source>
</evidence>
<proteinExistence type="inferred from homology"/>
<sequence>MSFLTKYLMIINEATEMVNPNLSIKFAVGISLFANALLSLGTERHFKYYNDVWSGRQCSHALLFAQLIVEDVCHGLHGFVVPIRDPETLTPYPNIDVGDLGEKAGLNGIDNGYIMFYNYRIPRENLLNRIGDINSDGEYETSYRDPQRLLGAALESLSAGRVALIQESCNSLIKSVVIAVRYAAQRLQFSDDNGIELPIIEYQTHQWRIFPFVAASYIMKCYVRELSDIYIECVAKSRSGEMDMKQTSQMVSGVHSLVCCTKALVTWTSQRAIQECREACGGHGYHKAAGFGDMRNNHDPRVTFEGDNNVLLQQTSNWLLRIFSDSDIDFSVYPNTNLNFMANYKQVLARKFQNDDFTINLDNFIMHTYKWLICWLAKATKEKMEKLKAFEMDRFKIRNLCQVYKARSLSLVFSEYNIINHFQEKLLSCDSDLKPVLIKVWKLYSLWSIYNHLSLLYQGGYSNSSNLSEYVSEGIIHLCEELKPEMVALVDSISPPDFVLNSVLGYSDGKGNFVGGEGKAT</sequence>
<feature type="domain" description="Acyl-CoA oxidase C-alpha1" evidence="11">
    <location>
        <begin position="156"/>
        <end position="320"/>
    </location>
</feature>
<dbReference type="InParanoid" id="T1HBE6"/>
<dbReference type="EnsemblMetazoa" id="RPRC001356-RA">
    <property type="protein sequence ID" value="RPRC001356-PA"/>
    <property type="gene ID" value="RPRC001356"/>
</dbReference>
<dbReference type="EMBL" id="ACPB03012370">
    <property type="status" value="NOT_ANNOTATED_CDS"/>
    <property type="molecule type" value="Genomic_DNA"/>
</dbReference>
<keyword evidence="7" id="KW-0560">Oxidoreductase</keyword>
<keyword evidence="5" id="KW-0274">FAD</keyword>
<evidence type="ECO:0000256" key="2">
    <source>
        <dbReference type="ARBA" id="ARBA00004275"/>
    </source>
</evidence>
<evidence type="ECO:0000256" key="9">
    <source>
        <dbReference type="ARBA" id="ARBA00023140"/>
    </source>
</evidence>
<comment type="cofactor">
    <cofactor evidence="1">
        <name>FAD</name>
        <dbReference type="ChEBI" id="CHEBI:57692"/>
    </cofactor>
</comment>
<evidence type="ECO:0000256" key="4">
    <source>
        <dbReference type="ARBA" id="ARBA00022630"/>
    </source>
</evidence>
<evidence type="ECO:0000256" key="7">
    <source>
        <dbReference type="ARBA" id="ARBA00023002"/>
    </source>
</evidence>
<keyword evidence="9" id="KW-0576">Peroxisome</keyword>
<dbReference type="Gene3D" id="2.40.110.10">
    <property type="entry name" value="Butyryl-CoA Dehydrogenase, subunit A, domain 2"/>
    <property type="match status" value="1"/>
</dbReference>
<dbReference type="FunCoup" id="T1HBE6">
    <property type="interactions" value="642"/>
</dbReference>
<dbReference type="FunFam" id="1.20.140.10:FF:000007">
    <property type="entry name" value="Acyl-coenzyme A oxidase"/>
    <property type="match status" value="1"/>
</dbReference>
<dbReference type="Gene3D" id="1.20.140.10">
    <property type="entry name" value="Butyryl-CoA Dehydrogenase, subunit A, domain 3"/>
    <property type="match status" value="2"/>
</dbReference>
<name>T1HBE6_RHOPR</name>
<dbReference type="STRING" id="13249.T1HBE6"/>
<evidence type="ECO:0000256" key="5">
    <source>
        <dbReference type="ARBA" id="ARBA00022827"/>
    </source>
</evidence>
<dbReference type="Pfam" id="PF01756">
    <property type="entry name" value="ACOX"/>
    <property type="match status" value="1"/>
</dbReference>
<keyword evidence="13" id="KW-1185">Reference proteome</keyword>
<dbReference type="SUPFAM" id="SSF47203">
    <property type="entry name" value="Acyl-CoA dehydrogenase C-terminal domain-like"/>
    <property type="match status" value="2"/>
</dbReference>
<reference evidence="12" key="1">
    <citation type="submission" date="2015-05" db="UniProtKB">
        <authorList>
            <consortium name="EnsemblMetazoa"/>
        </authorList>
    </citation>
    <scope>IDENTIFICATION</scope>
</reference>
<accession>T1HBE6</accession>
<keyword evidence="4" id="KW-0285">Flavoprotein</keyword>
<dbReference type="GO" id="GO:0071949">
    <property type="term" value="F:FAD binding"/>
    <property type="evidence" value="ECO:0007669"/>
    <property type="project" value="InterPro"/>
</dbReference>
<dbReference type="FunFam" id="1.20.140.10:FF:000010">
    <property type="entry name" value="Acyl-coenzyme A oxidase"/>
    <property type="match status" value="1"/>
</dbReference>
<dbReference type="GO" id="GO:0016402">
    <property type="term" value="F:pristanoyl-CoA oxidase activity"/>
    <property type="evidence" value="ECO:0007669"/>
    <property type="project" value="TreeGrafter"/>
</dbReference>
<evidence type="ECO:0000259" key="11">
    <source>
        <dbReference type="Pfam" id="PF22924"/>
    </source>
</evidence>
<dbReference type="InterPro" id="IPR055060">
    <property type="entry name" value="ACOX_C_alpha1"/>
</dbReference>
<dbReference type="GO" id="GO:0055088">
    <property type="term" value="P:lipid homeostasis"/>
    <property type="evidence" value="ECO:0007669"/>
    <property type="project" value="TreeGrafter"/>
</dbReference>
<dbReference type="VEuPathDB" id="VectorBase:RPRC001356"/>
<dbReference type="InterPro" id="IPR012258">
    <property type="entry name" value="Acyl-CoA_oxidase"/>
</dbReference>
<dbReference type="OMA" id="ITWSARD"/>
<protein>
    <recommendedName>
        <fullName evidence="14">Acyl-coenzyme A oxidase</fullName>
    </recommendedName>
</protein>
<dbReference type="PANTHER" id="PTHR10909">
    <property type="entry name" value="ELECTRON TRANSPORT OXIDOREDUCTASE"/>
    <property type="match status" value="1"/>
</dbReference>
<dbReference type="GO" id="GO:0033540">
    <property type="term" value="P:fatty acid beta-oxidation using acyl-CoA oxidase"/>
    <property type="evidence" value="ECO:0007669"/>
    <property type="project" value="TreeGrafter"/>
</dbReference>
<evidence type="ECO:0000256" key="1">
    <source>
        <dbReference type="ARBA" id="ARBA00001974"/>
    </source>
</evidence>
<dbReference type="Pfam" id="PF22924">
    <property type="entry name" value="ACOX_C_alpha1"/>
    <property type="match status" value="1"/>
</dbReference>
<dbReference type="GO" id="GO:0005504">
    <property type="term" value="F:fatty acid binding"/>
    <property type="evidence" value="ECO:0007669"/>
    <property type="project" value="TreeGrafter"/>
</dbReference>
<evidence type="ECO:0000256" key="8">
    <source>
        <dbReference type="ARBA" id="ARBA00023098"/>
    </source>
</evidence>
<dbReference type="SUPFAM" id="SSF56645">
    <property type="entry name" value="Acyl-CoA dehydrogenase NM domain-like"/>
    <property type="match status" value="1"/>
</dbReference>
<dbReference type="GO" id="GO:0005777">
    <property type="term" value="C:peroxisome"/>
    <property type="evidence" value="ECO:0007669"/>
    <property type="project" value="UniProtKB-SubCell"/>
</dbReference>
<dbReference type="EMBL" id="ACPB03012369">
    <property type="status" value="NOT_ANNOTATED_CDS"/>
    <property type="molecule type" value="Genomic_DNA"/>
</dbReference>
<evidence type="ECO:0000313" key="12">
    <source>
        <dbReference type="EnsemblMetazoa" id="RPRC001356-PA"/>
    </source>
</evidence>